<comment type="caution">
    <text evidence="1">The sequence shown here is derived from an EMBL/GenBank/DDBJ whole genome shotgun (WGS) entry which is preliminary data.</text>
</comment>
<name>A0ABQ0WY22_9LACO</name>
<dbReference type="RefSeq" id="WP_057731908.1">
    <property type="nucleotide sequence ID" value="NZ_BJZK01000012.1"/>
</dbReference>
<accession>A0ABQ0WY22</accession>
<organism evidence="1 2">
    <name type="scientific">Levilactobacillus zymae</name>
    <dbReference type="NCBI Taxonomy" id="267363"/>
    <lineage>
        <taxon>Bacteria</taxon>
        <taxon>Bacillati</taxon>
        <taxon>Bacillota</taxon>
        <taxon>Bacilli</taxon>
        <taxon>Lactobacillales</taxon>
        <taxon>Lactobacillaceae</taxon>
        <taxon>Levilactobacillus</taxon>
    </lineage>
</organism>
<evidence type="ECO:0000313" key="2">
    <source>
        <dbReference type="Proteomes" id="UP000321794"/>
    </source>
</evidence>
<dbReference type="InterPro" id="IPR003718">
    <property type="entry name" value="OsmC/Ohr_fam"/>
</dbReference>
<evidence type="ECO:0000313" key="1">
    <source>
        <dbReference type="EMBL" id="GEO72006.1"/>
    </source>
</evidence>
<dbReference type="PANTHER" id="PTHR35368:SF1">
    <property type="entry name" value="HYDROPEROXIDE REDUCTASE"/>
    <property type="match status" value="1"/>
</dbReference>
<dbReference type="InterPro" id="IPR036102">
    <property type="entry name" value="OsmC/Ohrsf"/>
</dbReference>
<protein>
    <submittedName>
        <fullName evidence="1">Peroxiredoxin</fullName>
    </submittedName>
</protein>
<keyword evidence="2" id="KW-1185">Reference proteome</keyword>
<dbReference type="SUPFAM" id="SSF82784">
    <property type="entry name" value="OsmC-like"/>
    <property type="match status" value="1"/>
</dbReference>
<sequence>MKRTYASARKTDTSLQVDAHSRGIHHTFDEPAALGGSDTGMNPVELELCSLGASLQETAAGLAPAHHFTYRQMTITLEGDLDAAGFMGDPEIRNGFQAIRFNVAFDTDATPEACQNFMDAVEAACPLMDMLKIGIDVELDQVEIV</sequence>
<dbReference type="InterPro" id="IPR052924">
    <property type="entry name" value="OsmC/Ohr_hydroprdx_reductase"/>
</dbReference>
<dbReference type="Pfam" id="PF02566">
    <property type="entry name" value="OsmC"/>
    <property type="match status" value="1"/>
</dbReference>
<reference evidence="1 2" key="1">
    <citation type="submission" date="2019-07" db="EMBL/GenBank/DDBJ databases">
        <title>Whole genome shotgun sequence of Lactobacillus zymae NBRC 107157.</title>
        <authorList>
            <person name="Hosoyama A."/>
            <person name="Uohara A."/>
            <person name="Ohji S."/>
            <person name="Ichikawa N."/>
        </authorList>
    </citation>
    <scope>NUCLEOTIDE SEQUENCE [LARGE SCALE GENOMIC DNA]</scope>
    <source>
        <strain evidence="1 2">NBRC 107157</strain>
    </source>
</reference>
<dbReference type="EMBL" id="BJZK01000012">
    <property type="protein sequence ID" value="GEO72006.1"/>
    <property type="molecule type" value="Genomic_DNA"/>
</dbReference>
<dbReference type="Gene3D" id="3.30.300.20">
    <property type="match status" value="1"/>
</dbReference>
<dbReference type="PANTHER" id="PTHR35368">
    <property type="entry name" value="HYDROPEROXIDE REDUCTASE"/>
    <property type="match status" value="1"/>
</dbReference>
<gene>
    <name evidence="1" type="ORF">LZY01_11740</name>
</gene>
<dbReference type="InterPro" id="IPR015946">
    <property type="entry name" value="KH_dom-like_a/b"/>
</dbReference>
<proteinExistence type="predicted"/>
<dbReference type="Proteomes" id="UP000321794">
    <property type="component" value="Unassembled WGS sequence"/>
</dbReference>